<comment type="caution">
    <text evidence="3">The sequence shown here is derived from an EMBL/GenBank/DDBJ whole genome shotgun (WGS) entry which is preliminary data.</text>
</comment>
<dbReference type="Pfam" id="PF13450">
    <property type="entry name" value="NAD_binding_8"/>
    <property type="match status" value="1"/>
</dbReference>
<dbReference type="InterPro" id="IPR050464">
    <property type="entry name" value="Zeta_carotene_desat/Oxidored"/>
</dbReference>
<reference evidence="3" key="1">
    <citation type="submission" date="2016-06" db="EMBL/GenBank/DDBJ databases">
        <title>Draft Genome sequence of the fungus Inonotus baumii.</title>
        <authorList>
            <person name="Zhu H."/>
            <person name="Lin W."/>
        </authorList>
    </citation>
    <scope>NUCLEOTIDE SEQUENCE</scope>
    <source>
        <strain evidence="3">821</strain>
    </source>
</reference>
<gene>
    <name evidence="3" type="ORF">A7U60_g6278</name>
</gene>
<dbReference type="GO" id="GO:0016491">
    <property type="term" value="F:oxidoreductase activity"/>
    <property type="evidence" value="ECO:0007669"/>
    <property type="project" value="TreeGrafter"/>
</dbReference>
<dbReference type="Gene3D" id="1.10.405.20">
    <property type="match status" value="1"/>
</dbReference>
<dbReference type="EMBL" id="LNZH02000200">
    <property type="protein sequence ID" value="OCB86600.1"/>
    <property type="molecule type" value="Genomic_DNA"/>
</dbReference>
<dbReference type="PRINTS" id="PR00419">
    <property type="entry name" value="ADXRDTASE"/>
</dbReference>
<dbReference type="Proteomes" id="UP000757232">
    <property type="component" value="Unassembled WGS sequence"/>
</dbReference>
<feature type="compositionally biased region" description="Pro residues" evidence="1">
    <location>
        <begin position="663"/>
        <end position="672"/>
    </location>
</feature>
<dbReference type="PANTHER" id="PTHR42923:SF20">
    <property type="entry name" value="FLAVIN-CONTAINING AMINE OXIDASEDEHYDROGENASE"/>
    <property type="match status" value="1"/>
</dbReference>
<dbReference type="Gene3D" id="3.50.50.60">
    <property type="entry name" value="FAD/NAD(P)-binding domain"/>
    <property type="match status" value="1"/>
</dbReference>
<evidence type="ECO:0000313" key="4">
    <source>
        <dbReference type="Proteomes" id="UP000757232"/>
    </source>
</evidence>
<sequence length="794" mass="89437">MYSKIILLICCFAGFFRLVSACEGECIVQITKAFLGNYSVPIQAVFREMSQEISTELLPPSQRPIDPMTFIQPILTAYSKISYDTLEDAIFPSYFHGKCQRFSKDGQDPPGCPNPDCPVVCGTPGSMVHFYSKLRYIAFNSTKTMLEGLTTPGNDAYEQANTLVQSAQGVHGRDLVATHGLGAIAHSHNRDKRVLSRILRSSLEKPGLQSRSTSTLASIMAQFNNRFTRACGGNARDGEGALPKCSWEQDMKNDRLIPSSDPPHIMKSHQHGGPIKVAIVGAGSAGMAAAFALTNHPDKFQVTVFDKQDVCGGMATSIPIDADKFGAGYINDGVQGGSPQFYNTFKFFEKLGFRSTEVGMQISFGKGEEKFWTNVFPSELVAKHADNIKKFGRVLKIIKCLEPLFAIMSVQAMLKLFRFPQDFGDRLIYPLIALFMGTGNQTPHVSSAILERLFLDPSMSLFEYSSDSLLADVPTMLAFPDLHDVYEAWKKYLEERGARVRLCTEVLQVLGRNSDNVILRFKPANDQDEENSDVEYFDELIFAADADSCLKMLGDQASWMEKKVLGNVKYFYDISITHCDREYMEKYYELSYREDLVAESRKEEGTTQETMSFAEKNFRPLYFIHMYDKDPKKIEMSFDLTHYQPQFKGIPPNGQHPANDGPESPPSPPNPSEHPHVYQTIFLNKDMQNEWTRNEIDPNKIIKEKWWKQQGHNWTHYLGTVPWLWAINGKRHTHYAGGWGLVNIGLTSGFAAAYQLGADYPFNDDDGARRLFTLVLGVMHLSRMRKKDRKGAMA</sequence>
<dbReference type="SUPFAM" id="SSF51905">
    <property type="entry name" value="FAD/NAD(P)-binding domain"/>
    <property type="match status" value="1"/>
</dbReference>
<organism evidence="3 4">
    <name type="scientific">Sanghuangporus baumii</name>
    <name type="common">Phellinus baumii</name>
    <dbReference type="NCBI Taxonomy" id="108892"/>
    <lineage>
        <taxon>Eukaryota</taxon>
        <taxon>Fungi</taxon>
        <taxon>Dikarya</taxon>
        <taxon>Basidiomycota</taxon>
        <taxon>Agaricomycotina</taxon>
        <taxon>Agaricomycetes</taxon>
        <taxon>Hymenochaetales</taxon>
        <taxon>Hymenochaetaceae</taxon>
        <taxon>Sanghuangporus</taxon>
    </lineage>
</organism>
<dbReference type="InterPro" id="IPR036188">
    <property type="entry name" value="FAD/NAD-bd_sf"/>
</dbReference>
<evidence type="ECO:0000313" key="3">
    <source>
        <dbReference type="EMBL" id="OCB86600.1"/>
    </source>
</evidence>
<feature type="signal peptide" evidence="2">
    <location>
        <begin position="1"/>
        <end position="21"/>
    </location>
</feature>
<dbReference type="AlphaFoldDB" id="A0A9Q5HVE8"/>
<feature type="chain" id="PRO_5040132472" evidence="2">
    <location>
        <begin position="22"/>
        <end position="794"/>
    </location>
</feature>
<keyword evidence="4" id="KW-1185">Reference proteome</keyword>
<dbReference type="PANTHER" id="PTHR42923">
    <property type="entry name" value="PROTOPORPHYRINOGEN OXIDASE"/>
    <property type="match status" value="1"/>
</dbReference>
<evidence type="ECO:0000256" key="2">
    <source>
        <dbReference type="SAM" id="SignalP"/>
    </source>
</evidence>
<keyword evidence="2" id="KW-0732">Signal</keyword>
<proteinExistence type="predicted"/>
<feature type="region of interest" description="Disordered" evidence="1">
    <location>
        <begin position="648"/>
        <end position="676"/>
    </location>
</feature>
<protein>
    <submittedName>
        <fullName evidence="3">FAD/NAD-binding domain-containing protein</fullName>
    </submittedName>
</protein>
<name>A0A9Q5HVE8_SANBA</name>
<accession>A0A9Q5HVE8</accession>
<dbReference type="OrthoDB" id="2019015at2759"/>
<evidence type="ECO:0000256" key="1">
    <source>
        <dbReference type="SAM" id="MobiDB-lite"/>
    </source>
</evidence>